<name>T2JR67_CROWT</name>
<dbReference type="AlphaFoldDB" id="T2JR67"/>
<dbReference type="InterPro" id="IPR013223">
    <property type="entry name" value="RNase_B_OB_dom"/>
</dbReference>
<sequence length="168" mass="19401">MEFSIATLLSHFSDNKLVAAKLLERKLGCEDEENVEKLQIILDALELIGILEKERGKYRRVQEDDLVEAKLRCSSKGFCFAIQDEEDAEDIYVRELHLSNAWNGDRVLVKVIKEGTRRRSPEGEVKLILERANPSLLAQVKKKNKNIRPSPWTIAYFLNWFSIKMAII</sequence>
<evidence type="ECO:0000259" key="4">
    <source>
        <dbReference type="SMART" id="SM00357"/>
    </source>
</evidence>
<dbReference type="SMART" id="SM00357">
    <property type="entry name" value="CSP"/>
    <property type="match status" value="1"/>
</dbReference>
<dbReference type="InterPro" id="IPR012340">
    <property type="entry name" value="NA-bd_OB-fold"/>
</dbReference>
<dbReference type="Proteomes" id="UP000018130">
    <property type="component" value="Unassembled WGS sequence"/>
</dbReference>
<organism evidence="5 6">
    <name type="scientific">Crocosphaera watsonii WH 0402</name>
    <dbReference type="NCBI Taxonomy" id="1284629"/>
    <lineage>
        <taxon>Bacteria</taxon>
        <taxon>Bacillati</taxon>
        <taxon>Cyanobacteriota</taxon>
        <taxon>Cyanophyceae</taxon>
        <taxon>Oscillatoriophycideae</taxon>
        <taxon>Chroococcales</taxon>
        <taxon>Aphanothecaceae</taxon>
        <taxon>Crocosphaera</taxon>
    </lineage>
</organism>
<protein>
    <submittedName>
        <fullName evidence="5">3'-to-5' exoribonuclease RNase R</fullName>
    </submittedName>
</protein>
<keyword evidence="3" id="KW-0269">Exonuclease</keyword>
<proteinExistence type="predicted"/>
<dbReference type="InterPro" id="IPR011129">
    <property type="entry name" value="CSD"/>
</dbReference>
<evidence type="ECO:0000256" key="3">
    <source>
        <dbReference type="ARBA" id="ARBA00022839"/>
    </source>
</evidence>
<feature type="domain" description="Cold-shock" evidence="4">
    <location>
        <begin position="68"/>
        <end position="127"/>
    </location>
</feature>
<dbReference type="GO" id="GO:0004527">
    <property type="term" value="F:exonuclease activity"/>
    <property type="evidence" value="ECO:0007669"/>
    <property type="project" value="UniProtKB-KW"/>
</dbReference>
<gene>
    <name evidence="5" type="ORF">CWATWH0402_737</name>
</gene>
<accession>T2JR67</accession>
<reference evidence="5 6" key="2">
    <citation type="submission" date="2013-09" db="EMBL/GenBank/DDBJ databases">
        <title>Whole genome comparison of six Crocosphaera watsonii strains with differing phenotypes.</title>
        <authorList>
            <person name="Bench S.R."/>
            <person name="Heller P."/>
            <person name="Frank I."/>
            <person name="Arciniega M."/>
            <person name="Shilova I.N."/>
            <person name="Zehr J.P."/>
        </authorList>
    </citation>
    <scope>NUCLEOTIDE SEQUENCE [LARGE SCALE GENOMIC DNA]</scope>
    <source>
        <strain evidence="5 6">WH 0402</strain>
    </source>
</reference>
<evidence type="ECO:0000313" key="6">
    <source>
        <dbReference type="Proteomes" id="UP000018130"/>
    </source>
</evidence>
<keyword evidence="2" id="KW-0378">Hydrolase</keyword>
<dbReference type="GO" id="GO:0003676">
    <property type="term" value="F:nucleic acid binding"/>
    <property type="evidence" value="ECO:0007669"/>
    <property type="project" value="InterPro"/>
</dbReference>
<reference evidence="5 6" key="1">
    <citation type="submission" date="2013-01" db="EMBL/GenBank/DDBJ databases">
        <authorList>
            <person name="Bench S."/>
        </authorList>
    </citation>
    <scope>NUCLEOTIDE SEQUENCE [LARGE SCALE GENOMIC DNA]</scope>
    <source>
        <strain evidence="5 6">WH 0402</strain>
    </source>
</reference>
<keyword evidence="1" id="KW-0540">Nuclease</keyword>
<dbReference type="Pfam" id="PF08206">
    <property type="entry name" value="OB_RNB"/>
    <property type="match status" value="1"/>
</dbReference>
<dbReference type="SUPFAM" id="SSF50249">
    <property type="entry name" value="Nucleic acid-binding proteins"/>
    <property type="match status" value="1"/>
</dbReference>
<comment type="caution">
    <text evidence="5">The sequence shown here is derived from an EMBL/GenBank/DDBJ whole genome shotgun (WGS) entry which is preliminary data.</text>
</comment>
<evidence type="ECO:0000256" key="2">
    <source>
        <dbReference type="ARBA" id="ARBA00022801"/>
    </source>
</evidence>
<dbReference type="Gene3D" id="2.40.50.140">
    <property type="entry name" value="Nucleic acid-binding proteins"/>
    <property type="match status" value="1"/>
</dbReference>
<dbReference type="EMBL" id="CAQN01000612">
    <property type="protein sequence ID" value="CCQ67519.1"/>
    <property type="molecule type" value="Genomic_DNA"/>
</dbReference>
<evidence type="ECO:0000313" key="5">
    <source>
        <dbReference type="EMBL" id="CCQ67519.1"/>
    </source>
</evidence>
<evidence type="ECO:0000256" key="1">
    <source>
        <dbReference type="ARBA" id="ARBA00022722"/>
    </source>
</evidence>